<reference evidence="2 3" key="1">
    <citation type="journal article" date="2016" name="Int. J. Syst. Evol. Microbiol.">
        <title>Agromyces aureus sp. nov., isolated from the rhizosphere of Salix caprea L. grown in a heavy-metal-contaminated soil.</title>
        <authorList>
            <person name="Corretto E."/>
            <person name="Antonielli L."/>
            <person name="Sessitsch A."/>
            <person name="Compant S."/>
            <person name="Gorfer M."/>
            <person name="Kuffner M."/>
            <person name="Brader G."/>
        </authorList>
    </citation>
    <scope>NUCLEOTIDE SEQUENCE [LARGE SCALE GENOMIC DNA]</scope>
    <source>
        <strain evidence="2 3">AR33</strain>
    </source>
</reference>
<dbReference type="RefSeq" id="WP_067879781.1">
    <property type="nucleotide sequence ID" value="NZ_CP013979.1"/>
</dbReference>
<organism evidence="2 3">
    <name type="scientific">Agromyces aureus</name>
    <dbReference type="NCBI Taxonomy" id="453304"/>
    <lineage>
        <taxon>Bacteria</taxon>
        <taxon>Bacillati</taxon>
        <taxon>Actinomycetota</taxon>
        <taxon>Actinomycetes</taxon>
        <taxon>Micrococcales</taxon>
        <taxon>Microbacteriaceae</taxon>
        <taxon>Agromyces</taxon>
    </lineage>
</organism>
<feature type="transmembrane region" description="Helical" evidence="1">
    <location>
        <begin position="12"/>
        <end position="33"/>
    </location>
</feature>
<proteinExistence type="predicted"/>
<sequence>MNADEELSGVGFASFLLVVLWLAVTGTAFAVAVGTGLKVLRTTATSSVGFVVIAGVFLYAWRLFGV</sequence>
<evidence type="ECO:0000256" key="1">
    <source>
        <dbReference type="SAM" id="Phobius"/>
    </source>
</evidence>
<protein>
    <submittedName>
        <fullName evidence="2">Uncharacterized protein</fullName>
    </submittedName>
</protein>
<gene>
    <name evidence="2" type="ORF">ATC03_17160</name>
</gene>
<dbReference type="OrthoDB" id="9975715at2"/>
<name>A0A191WIU0_9MICO</name>
<dbReference type="KEGG" id="agy:ATC03_17160"/>
<dbReference type="EMBL" id="CP013979">
    <property type="protein sequence ID" value="ANJ28176.1"/>
    <property type="molecule type" value="Genomic_DNA"/>
</dbReference>
<dbReference type="AlphaFoldDB" id="A0A191WIU0"/>
<dbReference type="Proteomes" id="UP000078437">
    <property type="component" value="Chromosome"/>
</dbReference>
<reference evidence="3" key="2">
    <citation type="submission" date="2016-01" db="EMBL/GenBank/DDBJ databases">
        <title>Complete genome sequence of Agromyces aureus AR33T and comparison with related organisms.</title>
        <authorList>
            <person name="Corretto E."/>
            <person name="Antonielli L."/>
            <person name="Sessitsch A."/>
            <person name="Brader G."/>
        </authorList>
    </citation>
    <scope>NUCLEOTIDE SEQUENCE [LARGE SCALE GENOMIC DNA]</scope>
    <source>
        <strain evidence="3">AR33</strain>
    </source>
</reference>
<feature type="transmembrane region" description="Helical" evidence="1">
    <location>
        <begin position="45"/>
        <end position="64"/>
    </location>
</feature>
<keyword evidence="1" id="KW-0812">Transmembrane</keyword>
<evidence type="ECO:0000313" key="3">
    <source>
        <dbReference type="Proteomes" id="UP000078437"/>
    </source>
</evidence>
<keyword evidence="3" id="KW-1185">Reference proteome</keyword>
<keyword evidence="1" id="KW-0472">Membrane</keyword>
<keyword evidence="1" id="KW-1133">Transmembrane helix</keyword>
<evidence type="ECO:0000313" key="2">
    <source>
        <dbReference type="EMBL" id="ANJ28176.1"/>
    </source>
</evidence>
<accession>A0A191WIU0</accession>